<dbReference type="AlphaFoldDB" id="A0A1H9WZU2"/>
<gene>
    <name evidence="4" type="ORF">SAMN04487818_11238</name>
</gene>
<evidence type="ECO:0000256" key="2">
    <source>
        <dbReference type="RuleBase" id="RU364082"/>
    </source>
</evidence>
<feature type="domain" description="RmlD-like substrate binding" evidence="3">
    <location>
        <begin position="40"/>
        <end position="308"/>
    </location>
</feature>
<evidence type="ECO:0000256" key="1">
    <source>
        <dbReference type="ARBA" id="ARBA00010944"/>
    </source>
</evidence>
<dbReference type="STRING" id="155974.SAMN04487818_11238"/>
<dbReference type="PANTHER" id="PTHR10491">
    <property type="entry name" value="DTDP-4-DEHYDRORHAMNOSE REDUCTASE"/>
    <property type="match status" value="1"/>
</dbReference>
<dbReference type="Gene3D" id="3.90.550.10">
    <property type="entry name" value="Spore Coat Polysaccharide Biosynthesis Protein SpsA, Chain A"/>
    <property type="match status" value="1"/>
</dbReference>
<dbReference type="GO" id="GO:0048270">
    <property type="term" value="F:methionine adenosyltransferase regulator activity"/>
    <property type="evidence" value="ECO:0007669"/>
    <property type="project" value="TreeGrafter"/>
</dbReference>
<dbReference type="Proteomes" id="UP000199051">
    <property type="component" value="Unassembled WGS sequence"/>
</dbReference>
<dbReference type="Gene3D" id="3.40.50.720">
    <property type="entry name" value="NAD(P)-binding Rossmann-like Domain"/>
    <property type="match status" value="1"/>
</dbReference>
<evidence type="ECO:0000313" key="5">
    <source>
        <dbReference type="Proteomes" id="UP000199051"/>
    </source>
</evidence>
<dbReference type="InterPro" id="IPR036291">
    <property type="entry name" value="NAD(P)-bd_dom_sf"/>
</dbReference>
<dbReference type="GO" id="GO:0006556">
    <property type="term" value="P:S-adenosylmethionine biosynthetic process"/>
    <property type="evidence" value="ECO:0007669"/>
    <property type="project" value="TreeGrafter"/>
</dbReference>
<comment type="similarity">
    <text evidence="1 2">Belongs to the dTDP-4-dehydrorhamnose reductase family.</text>
</comment>
<protein>
    <recommendedName>
        <fullName evidence="2">dTDP-4-dehydrorhamnose reductase</fullName>
        <ecNumber evidence="2">1.1.1.133</ecNumber>
    </recommendedName>
</protein>
<dbReference type="Pfam" id="PF04321">
    <property type="entry name" value="RmlD_sub_bind"/>
    <property type="match status" value="1"/>
</dbReference>
<evidence type="ECO:0000259" key="3">
    <source>
        <dbReference type="Pfam" id="PF04321"/>
    </source>
</evidence>
<name>A0A1H9WZU2_9PSEU</name>
<reference evidence="5" key="1">
    <citation type="submission" date="2016-10" db="EMBL/GenBank/DDBJ databases">
        <authorList>
            <person name="Varghese N."/>
            <person name="Submissions S."/>
        </authorList>
    </citation>
    <scope>NUCLEOTIDE SEQUENCE [LARGE SCALE GENOMIC DNA]</scope>
    <source>
        <strain evidence="5">DSM 44260</strain>
    </source>
</reference>
<dbReference type="GO" id="GO:0048269">
    <property type="term" value="C:methionine adenosyltransferase complex"/>
    <property type="evidence" value="ECO:0007669"/>
    <property type="project" value="TreeGrafter"/>
</dbReference>
<keyword evidence="2" id="KW-0560">Oxidoreductase</keyword>
<keyword evidence="2" id="KW-0521">NADP</keyword>
<dbReference type="SUPFAM" id="SSF53448">
    <property type="entry name" value="Nucleotide-diphospho-sugar transferases"/>
    <property type="match status" value="1"/>
</dbReference>
<keyword evidence="5" id="KW-1185">Reference proteome</keyword>
<dbReference type="Pfam" id="PF13641">
    <property type="entry name" value="Glyco_tranf_2_3"/>
    <property type="match status" value="1"/>
</dbReference>
<dbReference type="SUPFAM" id="SSF51735">
    <property type="entry name" value="NAD(P)-binding Rossmann-fold domains"/>
    <property type="match status" value="1"/>
</dbReference>
<proteinExistence type="inferred from homology"/>
<dbReference type="InterPro" id="IPR029903">
    <property type="entry name" value="RmlD-like-bd"/>
</dbReference>
<dbReference type="UniPathway" id="UPA00124"/>
<comment type="pathway">
    <text evidence="2">Carbohydrate biosynthesis; dTDP-L-rhamnose biosynthesis.</text>
</comment>
<dbReference type="PANTHER" id="PTHR10491:SF4">
    <property type="entry name" value="METHIONINE ADENOSYLTRANSFERASE 2 SUBUNIT BETA"/>
    <property type="match status" value="1"/>
</dbReference>
<dbReference type="InterPro" id="IPR005913">
    <property type="entry name" value="dTDP_dehydrorham_reduct"/>
</dbReference>
<dbReference type="GO" id="GO:0008831">
    <property type="term" value="F:dTDP-4-dehydrorhamnose reductase activity"/>
    <property type="evidence" value="ECO:0007669"/>
    <property type="project" value="UniProtKB-EC"/>
</dbReference>
<organism evidence="4 5">
    <name type="scientific">Actinokineospora terrae</name>
    <dbReference type="NCBI Taxonomy" id="155974"/>
    <lineage>
        <taxon>Bacteria</taxon>
        <taxon>Bacillati</taxon>
        <taxon>Actinomycetota</taxon>
        <taxon>Actinomycetes</taxon>
        <taxon>Pseudonocardiales</taxon>
        <taxon>Pseudonocardiaceae</taxon>
        <taxon>Actinokineospora</taxon>
    </lineage>
</organism>
<dbReference type="EC" id="1.1.1.133" evidence="2"/>
<comment type="function">
    <text evidence="2">Catalyzes the reduction of dTDP-6-deoxy-L-lyxo-4-hexulose to yield dTDP-L-rhamnose.</text>
</comment>
<dbReference type="GO" id="GO:0019305">
    <property type="term" value="P:dTDP-rhamnose biosynthetic process"/>
    <property type="evidence" value="ECO:0007669"/>
    <property type="project" value="UniProtKB-UniPathway"/>
</dbReference>
<dbReference type="InterPro" id="IPR029044">
    <property type="entry name" value="Nucleotide-diphossugar_trans"/>
</dbReference>
<sequence>MWAGRALVVSRSGRVVVVWCGGMVAVGLGVAADGLVWGRWLVTGACGQLGGHVTDLLVRRGAAVVGVGRRECPGGHGDVLSLDLRRGGDLDALLRRYRPTHVVHLAAVSSPAAVADEPATGWALNTGVTERFARYARDEGAWVFYPSSDFVWDGSARRRYREGDAPVQRSAYAWTKLAGERAVLDHGAGTVARLSLLHGDPVCPRQTTWTRVAAALRAGRELPVCTDEYRTPVALADAARVVVGLGERRVRGLVHVAGPEVLTPRDVVVRIAEGLGVTPRLRAISRRDLLGGAERPANMAMSGARLAARWPELAPGPIRVRPAFGVVIPVYRGADVLHRAVHSLAAQDFTGDLHVAVAVNDGDPRTLRAARHLAPVLREVGARCVVLAAPPGRVPAINAAESVLPAGARLYLDQDAVLSPDSLTALTRALAPGSGLHFAVPAVRIADTDSVVSRAYYRTWRSLPYVRQSPATMGAYAVSALGRTRWGAFAPVRSDDKWVRWHFAPDERAVVTTATYEVIVPRGPRELVRARRRYQRGNEELAQLPLAHGDGADRNRGVVATLIRQPAAAAVFLGVHVAAAVLDRWSAK</sequence>
<accession>A0A1H9WZU2</accession>
<evidence type="ECO:0000313" key="4">
    <source>
        <dbReference type="EMBL" id="SES39187.1"/>
    </source>
</evidence>
<dbReference type="EMBL" id="FOGI01000012">
    <property type="protein sequence ID" value="SES39187.1"/>
    <property type="molecule type" value="Genomic_DNA"/>
</dbReference>